<accession>A0A0C3FBE1</accession>
<dbReference type="AlphaFoldDB" id="A0A0C3FBE1"/>
<dbReference type="Proteomes" id="UP000054166">
    <property type="component" value="Unassembled WGS sequence"/>
</dbReference>
<dbReference type="EMBL" id="KN833029">
    <property type="protein sequence ID" value="KIM77026.1"/>
    <property type="molecule type" value="Genomic_DNA"/>
</dbReference>
<reference evidence="1 2" key="1">
    <citation type="submission" date="2014-04" db="EMBL/GenBank/DDBJ databases">
        <authorList>
            <consortium name="DOE Joint Genome Institute"/>
            <person name="Kuo A."/>
            <person name="Tarkka M."/>
            <person name="Buscot F."/>
            <person name="Kohler A."/>
            <person name="Nagy L.G."/>
            <person name="Floudas D."/>
            <person name="Copeland A."/>
            <person name="Barry K.W."/>
            <person name="Cichocki N."/>
            <person name="Veneault-Fourrey C."/>
            <person name="LaButti K."/>
            <person name="Lindquist E.A."/>
            <person name="Lipzen A."/>
            <person name="Lundell T."/>
            <person name="Morin E."/>
            <person name="Murat C."/>
            <person name="Sun H."/>
            <person name="Tunlid A."/>
            <person name="Henrissat B."/>
            <person name="Grigoriev I.V."/>
            <person name="Hibbett D.S."/>
            <person name="Martin F."/>
            <person name="Nordberg H.P."/>
            <person name="Cantor M.N."/>
            <person name="Hua S.X."/>
        </authorList>
    </citation>
    <scope>NUCLEOTIDE SEQUENCE [LARGE SCALE GENOMIC DNA]</scope>
    <source>
        <strain evidence="1 2">F 1598</strain>
    </source>
</reference>
<gene>
    <name evidence="1" type="ORF">PILCRDRAFT_630637</name>
</gene>
<keyword evidence="2" id="KW-1185">Reference proteome</keyword>
<proteinExistence type="predicted"/>
<evidence type="ECO:0000313" key="2">
    <source>
        <dbReference type="Proteomes" id="UP000054166"/>
    </source>
</evidence>
<dbReference type="HOGENOM" id="CLU_2334422_0_0_1"/>
<sequence length="98" mass="11312">MISSDFWPLKTQVEAVDPKPLTILDMIKCCILFPTVHFDRQQRLIRICSERPLHGWLLGSHSRIKGCFDGCYRVAIVCEVGIVLFCLGMCERRRMDTP</sequence>
<dbReference type="InParanoid" id="A0A0C3FBE1"/>
<name>A0A0C3FBE1_PILCF</name>
<organism evidence="1 2">
    <name type="scientific">Piloderma croceum (strain F 1598)</name>
    <dbReference type="NCBI Taxonomy" id="765440"/>
    <lineage>
        <taxon>Eukaryota</taxon>
        <taxon>Fungi</taxon>
        <taxon>Dikarya</taxon>
        <taxon>Basidiomycota</taxon>
        <taxon>Agaricomycotina</taxon>
        <taxon>Agaricomycetes</taxon>
        <taxon>Agaricomycetidae</taxon>
        <taxon>Atheliales</taxon>
        <taxon>Atheliaceae</taxon>
        <taxon>Piloderma</taxon>
    </lineage>
</organism>
<evidence type="ECO:0000313" key="1">
    <source>
        <dbReference type="EMBL" id="KIM77026.1"/>
    </source>
</evidence>
<reference evidence="2" key="2">
    <citation type="submission" date="2015-01" db="EMBL/GenBank/DDBJ databases">
        <title>Evolutionary Origins and Diversification of the Mycorrhizal Mutualists.</title>
        <authorList>
            <consortium name="DOE Joint Genome Institute"/>
            <consortium name="Mycorrhizal Genomics Consortium"/>
            <person name="Kohler A."/>
            <person name="Kuo A."/>
            <person name="Nagy L.G."/>
            <person name="Floudas D."/>
            <person name="Copeland A."/>
            <person name="Barry K.W."/>
            <person name="Cichocki N."/>
            <person name="Veneault-Fourrey C."/>
            <person name="LaButti K."/>
            <person name="Lindquist E.A."/>
            <person name="Lipzen A."/>
            <person name="Lundell T."/>
            <person name="Morin E."/>
            <person name="Murat C."/>
            <person name="Riley R."/>
            <person name="Ohm R."/>
            <person name="Sun H."/>
            <person name="Tunlid A."/>
            <person name="Henrissat B."/>
            <person name="Grigoriev I.V."/>
            <person name="Hibbett D.S."/>
            <person name="Martin F."/>
        </authorList>
    </citation>
    <scope>NUCLEOTIDE SEQUENCE [LARGE SCALE GENOMIC DNA]</scope>
    <source>
        <strain evidence="2">F 1598</strain>
    </source>
</reference>
<protein>
    <submittedName>
        <fullName evidence="1">Uncharacterized protein</fullName>
    </submittedName>
</protein>